<name>A0A4U0QR13_9RHOB</name>
<evidence type="ECO:0000313" key="10">
    <source>
        <dbReference type="EMBL" id="TJZ84355.1"/>
    </source>
</evidence>
<dbReference type="PANTHER" id="PTHR48111">
    <property type="entry name" value="REGULATOR OF RPOS"/>
    <property type="match status" value="1"/>
</dbReference>
<dbReference type="InterPro" id="IPR016032">
    <property type="entry name" value="Sig_transdc_resp-reg_C-effctor"/>
</dbReference>
<dbReference type="Proteomes" id="UP000306223">
    <property type="component" value="Unassembled WGS sequence"/>
</dbReference>
<keyword evidence="2" id="KW-0902">Two-component regulatory system</keyword>
<protein>
    <submittedName>
        <fullName evidence="10">Response regulator transcription factor</fullName>
    </submittedName>
</protein>
<dbReference type="AlphaFoldDB" id="A0A4U0QR13"/>
<dbReference type="GO" id="GO:0006355">
    <property type="term" value="P:regulation of DNA-templated transcription"/>
    <property type="evidence" value="ECO:0007669"/>
    <property type="project" value="InterPro"/>
</dbReference>
<dbReference type="GO" id="GO:0000156">
    <property type="term" value="F:phosphorelay response regulator activity"/>
    <property type="evidence" value="ECO:0007669"/>
    <property type="project" value="TreeGrafter"/>
</dbReference>
<dbReference type="RefSeq" id="WP_136856533.1">
    <property type="nucleotide sequence ID" value="NZ_SUNH01000012.1"/>
</dbReference>
<evidence type="ECO:0000256" key="6">
    <source>
        <dbReference type="PROSITE-ProRule" id="PRU00169"/>
    </source>
</evidence>
<dbReference type="SUPFAM" id="SSF52172">
    <property type="entry name" value="CheY-like"/>
    <property type="match status" value="1"/>
</dbReference>
<dbReference type="InterPro" id="IPR036388">
    <property type="entry name" value="WH-like_DNA-bd_sf"/>
</dbReference>
<keyword evidence="1 6" id="KW-0597">Phosphoprotein</keyword>
<dbReference type="InterPro" id="IPR001867">
    <property type="entry name" value="OmpR/PhoB-type_DNA-bd"/>
</dbReference>
<dbReference type="CDD" id="cd00383">
    <property type="entry name" value="trans_reg_C"/>
    <property type="match status" value="1"/>
</dbReference>
<dbReference type="InterPro" id="IPR001789">
    <property type="entry name" value="Sig_transdc_resp-reg_receiver"/>
</dbReference>
<dbReference type="SUPFAM" id="SSF46894">
    <property type="entry name" value="C-terminal effector domain of the bipartite response regulators"/>
    <property type="match status" value="1"/>
</dbReference>
<evidence type="ECO:0000259" key="8">
    <source>
        <dbReference type="PROSITE" id="PS50110"/>
    </source>
</evidence>
<organism evidence="10 11">
    <name type="scientific">Paracoccus hibiscisoli</name>
    <dbReference type="NCBI Taxonomy" id="2023261"/>
    <lineage>
        <taxon>Bacteria</taxon>
        <taxon>Pseudomonadati</taxon>
        <taxon>Pseudomonadota</taxon>
        <taxon>Alphaproteobacteria</taxon>
        <taxon>Rhodobacterales</taxon>
        <taxon>Paracoccaceae</taxon>
        <taxon>Paracoccus</taxon>
    </lineage>
</organism>
<reference evidence="10 11" key="1">
    <citation type="submission" date="2019-04" db="EMBL/GenBank/DDBJ databases">
        <authorList>
            <person name="Li J."/>
        </authorList>
    </citation>
    <scope>NUCLEOTIDE SEQUENCE [LARGE SCALE GENOMIC DNA]</scope>
    <source>
        <strain evidence="10 11">CCTCC AB2016182</strain>
    </source>
</reference>
<dbReference type="InterPro" id="IPR011006">
    <property type="entry name" value="CheY-like_superfamily"/>
</dbReference>
<feature type="domain" description="Response regulatory" evidence="8">
    <location>
        <begin position="2"/>
        <end position="116"/>
    </location>
</feature>
<dbReference type="SMART" id="SM00448">
    <property type="entry name" value="REC"/>
    <property type="match status" value="1"/>
</dbReference>
<dbReference type="OrthoDB" id="9802426at2"/>
<feature type="modified residue" description="4-aspartylphosphate" evidence="6">
    <location>
        <position position="51"/>
    </location>
</feature>
<dbReference type="Gene3D" id="1.10.10.10">
    <property type="entry name" value="Winged helix-like DNA-binding domain superfamily/Winged helix DNA-binding domain"/>
    <property type="match status" value="1"/>
</dbReference>
<keyword evidence="11" id="KW-1185">Reference proteome</keyword>
<evidence type="ECO:0000256" key="7">
    <source>
        <dbReference type="PROSITE-ProRule" id="PRU01091"/>
    </source>
</evidence>
<accession>A0A4U0QR13</accession>
<keyword evidence="3" id="KW-0805">Transcription regulation</keyword>
<dbReference type="InterPro" id="IPR039420">
    <property type="entry name" value="WalR-like"/>
</dbReference>
<dbReference type="EMBL" id="SUNH01000012">
    <property type="protein sequence ID" value="TJZ84355.1"/>
    <property type="molecule type" value="Genomic_DNA"/>
</dbReference>
<feature type="DNA-binding region" description="OmpR/PhoB-type" evidence="7">
    <location>
        <begin position="123"/>
        <end position="221"/>
    </location>
</feature>
<evidence type="ECO:0000256" key="5">
    <source>
        <dbReference type="ARBA" id="ARBA00023163"/>
    </source>
</evidence>
<evidence type="ECO:0000256" key="3">
    <source>
        <dbReference type="ARBA" id="ARBA00023015"/>
    </source>
</evidence>
<dbReference type="GO" id="GO:0005829">
    <property type="term" value="C:cytosol"/>
    <property type="evidence" value="ECO:0007669"/>
    <property type="project" value="TreeGrafter"/>
</dbReference>
<feature type="domain" description="OmpR/PhoB-type" evidence="9">
    <location>
        <begin position="123"/>
        <end position="221"/>
    </location>
</feature>
<dbReference type="Gene3D" id="6.10.250.690">
    <property type="match status" value="1"/>
</dbReference>
<evidence type="ECO:0000259" key="9">
    <source>
        <dbReference type="PROSITE" id="PS51755"/>
    </source>
</evidence>
<keyword evidence="4 7" id="KW-0238">DNA-binding</keyword>
<evidence type="ECO:0000256" key="4">
    <source>
        <dbReference type="ARBA" id="ARBA00023125"/>
    </source>
</evidence>
<comment type="caution">
    <text evidence="10">The sequence shown here is derived from an EMBL/GenBank/DDBJ whole genome shotgun (WGS) entry which is preliminary data.</text>
</comment>
<evidence type="ECO:0000256" key="1">
    <source>
        <dbReference type="ARBA" id="ARBA00022553"/>
    </source>
</evidence>
<evidence type="ECO:0000313" key="11">
    <source>
        <dbReference type="Proteomes" id="UP000306223"/>
    </source>
</evidence>
<dbReference type="Gene3D" id="3.40.50.2300">
    <property type="match status" value="1"/>
</dbReference>
<dbReference type="PROSITE" id="PS51755">
    <property type="entry name" value="OMPR_PHOB"/>
    <property type="match status" value="1"/>
</dbReference>
<gene>
    <name evidence="10" type="ORF">FA740_09475</name>
</gene>
<dbReference type="PROSITE" id="PS50110">
    <property type="entry name" value="RESPONSE_REGULATORY"/>
    <property type="match status" value="1"/>
</dbReference>
<evidence type="ECO:0000256" key="2">
    <source>
        <dbReference type="ARBA" id="ARBA00023012"/>
    </source>
</evidence>
<dbReference type="FunFam" id="1.10.10.10:FF:000005">
    <property type="entry name" value="Two-component system response regulator"/>
    <property type="match status" value="1"/>
</dbReference>
<dbReference type="SMART" id="SM00862">
    <property type="entry name" value="Trans_reg_C"/>
    <property type="match status" value="1"/>
</dbReference>
<dbReference type="GO" id="GO:0032993">
    <property type="term" value="C:protein-DNA complex"/>
    <property type="evidence" value="ECO:0007669"/>
    <property type="project" value="TreeGrafter"/>
</dbReference>
<keyword evidence="5" id="KW-0804">Transcription</keyword>
<dbReference type="Pfam" id="PF00486">
    <property type="entry name" value="Trans_reg_C"/>
    <property type="match status" value="1"/>
</dbReference>
<dbReference type="PANTHER" id="PTHR48111:SF22">
    <property type="entry name" value="REGULATOR OF RPOS"/>
    <property type="match status" value="1"/>
</dbReference>
<sequence length="222" mass="24596">MDILIVEDDPEIAAFLVQGLTVEGYAPHHVATGAAMQAALDARRWCLVILDRMLPDAEGADLCTQLRRADPGQLILMLTARDALEEKLDGLRSGADDYMTKPFAFEELLVRIETLRRRGGSRQEAVQIADLTLNLALKSAARGGRDLGLTPTEFALLRFLVERRGTIVSRMEILAGVWGKSFDPNTNLVEVYIAYLRKKVDGPGAERLIRNVRGFGYVIDDD</sequence>
<proteinExistence type="predicted"/>
<dbReference type="GO" id="GO:0000976">
    <property type="term" value="F:transcription cis-regulatory region binding"/>
    <property type="evidence" value="ECO:0007669"/>
    <property type="project" value="TreeGrafter"/>
</dbReference>
<dbReference type="Pfam" id="PF00072">
    <property type="entry name" value="Response_reg"/>
    <property type="match status" value="1"/>
</dbReference>